<evidence type="ECO:0000313" key="3">
    <source>
        <dbReference type="Proteomes" id="UP000320176"/>
    </source>
</evidence>
<dbReference type="EMBL" id="SJPN01000002">
    <property type="protein sequence ID" value="TWU05795.1"/>
    <property type="molecule type" value="Genomic_DNA"/>
</dbReference>
<name>A0A5C6B0G6_9BACT</name>
<keyword evidence="3" id="KW-1185">Reference proteome</keyword>
<dbReference type="Proteomes" id="UP000320176">
    <property type="component" value="Unassembled WGS sequence"/>
</dbReference>
<comment type="caution">
    <text evidence="2">The sequence shown here is derived from an EMBL/GenBank/DDBJ whole genome shotgun (WGS) entry which is preliminary data.</text>
</comment>
<protein>
    <submittedName>
        <fullName evidence="2">Uncharacterized protein</fullName>
    </submittedName>
</protein>
<feature type="region of interest" description="Disordered" evidence="1">
    <location>
        <begin position="78"/>
        <end position="102"/>
    </location>
</feature>
<reference evidence="2 3" key="1">
    <citation type="submission" date="2019-02" db="EMBL/GenBank/DDBJ databases">
        <title>Deep-cultivation of Planctomycetes and their phenomic and genomic characterization uncovers novel biology.</title>
        <authorList>
            <person name="Wiegand S."/>
            <person name="Jogler M."/>
            <person name="Boedeker C."/>
            <person name="Pinto D."/>
            <person name="Vollmers J."/>
            <person name="Rivas-Marin E."/>
            <person name="Kohn T."/>
            <person name="Peeters S.H."/>
            <person name="Heuer A."/>
            <person name="Rast P."/>
            <person name="Oberbeckmann S."/>
            <person name="Bunk B."/>
            <person name="Jeske O."/>
            <person name="Meyerdierks A."/>
            <person name="Storesund J.E."/>
            <person name="Kallscheuer N."/>
            <person name="Luecker S."/>
            <person name="Lage O.M."/>
            <person name="Pohl T."/>
            <person name="Merkel B.J."/>
            <person name="Hornburger P."/>
            <person name="Mueller R.-W."/>
            <person name="Bruemmer F."/>
            <person name="Labrenz M."/>
            <person name="Spormann A.M."/>
            <person name="Op Den Camp H."/>
            <person name="Overmann J."/>
            <person name="Amann R."/>
            <person name="Jetten M.S.M."/>
            <person name="Mascher T."/>
            <person name="Medema M.H."/>
            <person name="Devos D.P."/>
            <person name="Kaster A.-K."/>
            <person name="Ovreas L."/>
            <person name="Rohde M."/>
            <person name="Galperin M.Y."/>
            <person name="Jogler C."/>
        </authorList>
    </citation>
    <scope>NUCLEOTIDE SEQUENCE [LARGE SCALE GENOMIC DNA]</scope>
    <source>
        <strain evidence="2 3">Pla52n</strain>
    </source>
</reference>
<sequence length="102" mass="11795">MNNPRYDGKPLLRLVELWILWVIGELDSADADRLTEMEPNLRQTWSLGGSWHEMIESLLEIPSAMPDELRSMWQRNAEKARENNLEPPAEMFAQSIADQLTS</sequence>
<dbReference type="AlphaFoldDB" id="A0A5C6B0G6"/>
<evidence type="ECO:0000313" key="2">
    <source>
        <dbReference type="EMBL" id="TWU05795.1"/>
    </source>
</evidence>
<accession>A0A5C6B0G6</accession>
<organism evidence="2 3">
    <name type="scientific">Stieleria varia</name>
    <dbReference type="NCBI Taxonomy" id="2528005"/>
    <lineage>
        <taxon>Bacteria</taxon>
        <taxon>Pseudomonadati</taxon>
        <taxon>Planctomycetota</taxon>
        <taxon>Planctomycetia</taxon>
        <taxon>Pirellulales</taxon>
        <taxon>Pirellulaceae</taxon>
        <taxon>Stieleria</taxon>
    </lineage>
</organism>
<dbReference type="RefSeq" id="WP_197454376.1">
    <property type="nucleotide sequence ID" value="NZ_CP151726.1"/>
</dbReference>
<gene>
    <name evidence="2" type="ORF">Pla52n_15100</name>
</gene>
<proteinExistence type="predicted"/>
<evidence type="ECO:0000256" key="1">
    <source>
        <dbReference type="SAM" id="MobiDB-lite"/>
    </source>
</evidence>